<sequence>SFDPNIPEEGPSAPPPGWLEDIHGYQGLTEGGPEDEEPLYPPPPAYNPQPDLNRSTSVPTIRVPSVSEDVAREALLKFVQSKWKYSSKPARNLTFKDLKPVMVYRYRLETYTETRTSTWHFEPYNGKQSKNVSGVTPALMLAANSEQLGVMGALVDLQEILFSLIALRGSASTCFFKESL</sequence>
<keyword evidence="3" id="KW-1185">Reference proteome</keyword>
<dbReference type="InterPro" id="IPR052789">
    <property type="entry name" value="SSUH2_homolog"/>
</dbReference>
<evidence type="ECO:0000313" key="3">
    <source>
        <dbReference type="Proteomes" id="UP001469553"/>
    </source>
</evidence>
<proteinExistence type="predicted"/>
<evidence type="ECO:0000256" key="1">
    <source>
        <dbReference type="SAM" id="MobiDB-lite"/>
    </source>
</evidence>
<name>A0ABV0YID9_9TELE</name>
<organism evidence="2 3">
    <name type="scientific">Ameca splendens</name>
    <dbReference type="NCBI Taxonomy" id="208324"/>
    <lineage>
        <taxon>Eukaryota</taxon>
        <taxon>Metazoa</taxon>
        <taxon>Chordata</taxon>
        <taxon>Craniata</taxon>
        <taxon>Vertebrata</taxon>
        <taxon>Euteleostomi</taxon>
        <taxon>Actinopterygii</taxon>
        <taxon>Neopterygii</taxon>
        <taxon>Teleostei</taxon>
        <taxon>Neoteleostei</taxon>
        <taxon>Acanthomorphata</taxon>
        <taxon>Ovalentaria</taxon>
        <taxon>Atherinomorphae</taxon>
        <taxon>Cyprinodontiformes</taxon>
        <taxon>Goodeidae</taxon>
        <taxon>Ameca</taxon>
    </lineage>
</organism>
<dbReference type="Proteomes" id="UP001469553">
    <property type="component" value="Unassembled WGS sequence"/>
</dbReference>
<dbReference type="PANTHER" id="PTHR48465">
    <property type="entry name" value="PROTEIN SSUH2 HOMOLOG"/>
    <property type="match status" value="1"/>
</dbReference>
<gene>
    <name evidence="2" type="ORF">AMECASPLE_034789</name>
</gene>
<reference evidence="2 3" key="1">
    <citation type="submission" date="2021-06" db="EMBL/GenBank/DDBJ databases">
        <authorList>
            <person name="Palmer J.M."/>
        </authorList>
    </citation>
    <scope>NUCLEOTIDE SEQUENCE [LARGE SCALE GENOMIC DNA]</scope>
    <source>
        <strain evidence="2 3">AS_MEX2019</strain>
        <tissue evidence="2">Muscle</tissue>
    </source>
</reference>
<accession>A0ABV0YID9</accession>
<feature type="non-terminal residue" evidence="2">
    <location>
        <position position="1"/>
    </location>
</feature>
<dbReference type="PANTHER" id="PTHR48465:SF1">
    <property type="entry name" value="PROTEIN SSUH2 HOMOLOG"/>
    <property type="match status" value="1"/>
</dbReference>
<protein>
    <submittedName>
        <fullName evidence="2">Uncharacterized protein</fullName>
    </submittedName>
</protein>
<evidence type="ECO:0000313" key="2">
    <source>
        <dbReference type="EMBL" id="MEQ2293558.1"/>
    </source>
</evidence>
<comment type="caution">
    <text evidence="2">The sequence shown here is derived from an EMBL/GenBank/DDBJ whole genome shotgun (WGS) entry which is preliminary data.</text>
</comment>
<feature type="region of interest" description="Disordered" evidence="1">
    <location>
        <begin position="1"/>
        <end position="57"/>
    </location>
</feature>
<dbReference type="EMBL" id="JAHRIP010033225">
    <property type="protein sequence ID" value="MEQ2293558.1"/>
    <property type="molecule type" value="Genomic_DNA"/>
</dbReference>